<name>A0A8B8CUV4_CRAVI</name>
<evidence type="ECO:0000313" key="2">
    <source>
        <dbReference type="Proteomes" id="UP000694844"/>
    </source>
</evidence>
<dbReference type="GeneID" id="111122285"/>
<proteinExistence type="predicted"/>
<evidence type="ECO:0000313" key="3">
    <source>
        <dbReference type="RefSeq" id="XP_022319647.1"/>
    </source>
</evidence>
<accession>A0A8B8CUV4</accession>
<organism evidence="2 3">
    <name type="scientific">Crassostrea virginica</name>
    <name type="common">Eastern oyster</name>
    <dbReference type="NCBI Taxonomy" id="6565"/>
    <lineage>
        <taxon>Eukaryota</taxon>
        <taxon>Metazoa</taxon>
        <taxon>Spiralia</taxon>
        <taxon>Lophotrochozoa</taxon>
        <taxon>Mollusca</taxon>
        <taxon>Bivalvia</taxon>
        <taxon>Autobranchia</taxon>
        <taxon>Pteriomorphia</taxon>
        <taxon>Ostreida</taxon>
        <taxon>Ostreoidea</taxon>
        <taxon>Ostreidae</taxon>
        <taxon>Crassostrea</taxon>
    </lineage>
</organism>
<dbReference type="OrthoDB" id="423498at2759"/>
<protein>
    <submittedName>
        <fullName evidence="3">Uncharacterized protein LOC111122285 isoform X2</fullName>
    </submittedName>
</protein>
<sequence length="125" mass="13427">MPPKKKPQITRALTPAPKNRSKRTARNQEPILDSIGTVNVQAQTQAVQSPETASTQVPHQVDDVVTCATTSSLDQRGDAGLAEVQGIGAHCKVVPRKTASGRVHACRMPWSQYTQTDEVGVGGHY</sequence>
<gene>
    <name evidence="3" type="primary">LOC111122285</name>
</gene>
<dbReference type="RefSeq" id="XP_022319647.1">
    <property type="nucleotide sequence ID" value="XM_022463939.1"/>
</dbReference>
<keyword evidence="2" id="KW-1185">Reference proteome</keyword>
<evidence type="ECO:0000256" key="1">
    <source>
        <dbReference type="SAM" id="MobiDB-lite"/>
    </source>
</evidence>
<dbReference type="Proteomes" id="UP000694844">
    <property type="component" value="Chromosome 2"/>
</dbReference>
<reference evidence="3" key="1">
    <citation type="submission" date="2025-08" db="UniProtKB">
        <authorList>
            <consortium name="RefSeq"/>
        </authorList>
    </citation>
    <scope>IDENTIFICATION</scope>
    <source>
        <tissue evidence="3">Whole sample</tissue>
    </source>
</reference>
<feature type="region of interest" description="Disordered" evidence="1">
    <location>
        <begin position="1"/>
        <end position="31"/>
    </location>
</feature>
<dbReference type="AlphaFoldDB" id="A0A8B8CUV4"/>